<reference evidence="2 3" key="2">
    <citation type="submission" date="2016-08" db="EMBL/GenBank/DDBJ databases">
        <title>Pervasive Adenine N6-methylation of Active Genes in Fungi.</title>
        <authorList>
            <consortium name="DOE Joint Genome Institute"/>
            <person name="Mondo S.J."/>
            <person name="Dannebaum R.O."/>
            <person name="Kuo R.C."/>
            <person name="Labutti K."/>
            <person name="Haridas S."/>
            <person name="Kuo A."/>
            <person name="Salamov A."/>
            <person name="Ahrendt S.R."/>
            <person name="Lipzen A."/>
            <person name="Sullivan W."/>
            <person name="Andreopoulos W.B."/>
            <person name="Clum A."/>
            <person name="Lindquist E."/>
            <person name="Daum C."/>
            <person name="Ramamoorthy G.K."/>
            <person name="Gryganskyi A."/>
            <person name="Culley D."/>
            <person name="Magnuson J.K."/>
            <person name="James T.Y."/>
            <person name="O'Malley M.A."/>
            <person name="Stajich J.E."/>
            <person name="Spatafora J.W."/>
            <person name="Visel A."/>
            <person name="Grigoriev I.V."/>
        </authorList>
    </citation>
    <scope>NUCLEOTIDE SEQUENCE [LARGE SCALE GENOMIC DNA]</scope>
    <source>
        <strain evidence="3">finn</strain>
    </source>
</reference>
<reference evidence="2 3" key="1">
    <citation type="submission" date="2016-08" db="EMBL/GenBank/DDBJ databases">
        <title>Genomes of anaerobic fungi encode conserved fungal cellulosomes for biomass hydrolysis.</title>
        <authorList>
            <consortium name="DOE Joint Genome Institute"/>
            <person name="Haitjema C.H."/>
            <person name="Gilmore S.P."/>
            <person name="Henske J.K."/>
            <person name="Solomon K.V."/>
            <person name="De Groot R."/>
            <person name="Kuo A."/>
            <person name="Mondo S.J."/>
            <person name="Salamov A.A."/>
            <person name="Labutti K."/>
            <person name="Zhao Z."/>
            <person name="Chiniquy J."/>
            <person name="Barry K."/>
            <person name="Brewer H.M."/>
            <person name="Purvine S.O."/>
            <person name="Wright A.T."/>
            <person name="Boxma B."/>
            <person name="Van Alen T."/>
            <person name="Hackstein J.H."/>
            <person name="Baker S.E."/>
            <person name="Grigoriev I.V."/>
            <person name="O'Malley M.A."/>
        </authorList>
    </citation>
    <scope>NUCLEOTIDE SEQUENCE [LARGE SCALE GENOMIC DNA]</scope>
    <source>
        <strain evidence="3">finn</strain>
    </source>
</reference>
<proteinExistence type="predicted"/>
<organism evidence="2 3">
    <name type="scientific">Piromyces finnis</name>
    <dbReference type="NCBI Taxonomy" id="1754191"/>
    <lineage>
        <taxon>Eukaryota</taxon>
        <taxon>Fungi</taxon>
        <taxon>Fungi incertae sedis</taxon>
        <taxon>Chytridiomycota</taxon>
        <taxon>Chytridiomycota incertae sedis</taxon>
        <taxon>Neocallimastigomycetes</taxon>
        <taxon>Neocallimastigales</taxon>
        <taxon>Neocallimastigaceae</taxon>
        <taxon>Piromyces</taxon>
    </lineage>
</organism>
<feature type="compositionally biased region" description="Basic and acidic residues" evidence="1">
    <location>
        <begin position="100"/>
        <end position="109"/>
    </location>
</feature>
<feature type="compositionally biased region" description="Acidic residues" evidence="1">
    <location>
        <begin position="136"/>
        <end position="148"/>
    </location>
</feature>
<dbReference type="AlphaFoldDB" id="A0A1Y1UUW7"/>
<comment type="caution">
    <text evidence="2">The sequence shown here is derived from an EMBL/GenBank/DDBJ whole genome shotgun (WGS) entry which is preliminary data.</text>
</comment>
<keyword evidence="3" id="KW-1185">Reference proteome</keyword>
<gene>
    <name evidence="2" type="ORF">BCR36DRAFT_171548</name>
</gene>
<dbReference type="OrthoDB" id="10428692at2759"/>
<accession>A0A1Y1UUW7</accession>
<feature type="compositionally biased region" description="Polar residues" evidence="1">
    <location>
        <begin position="42"/>
        <end position="64"/>
    </location>
</feature>
<name>A0A1Y1UUW7_9FUNG</name>
<feature type="region of interest" description="Disordered" evidence="1">
    <location>
        <begin position="1"/>
        <end position="20"/>
    </location>
</feature>
<dbReference type="EMBL" id="MCFH01000078">
    <property type="protein sequence ID" value="ORX41814.1"/>
    <property type="molecule type" value="Genomic_DNA"/>
</dbReference>
<protein>
    <submittedName>
        <fullName evidence="2">Uncharacterized protein</fullName>
    </submittedName>
</protein>
<evidence type="ECO:0000313" key="2">
    <source>
        <dbReference type="EMBL" id="ORX41814.1"/>
    </source>
</evidence>
<evidence type="ECO:0000256" key="1">
    <source>
        <dbReference type="SAM" id="MobiDB-lite"/>
    </source>
</evidence>
<dbReference type="Proteomes" id="UP000193719">
    <property type="component" value="Unassembled WGS sequence"/>
</dbReference>
<feature type="region of interest" description="Disordered" evidence="1">
    <location>
        <begin position="42"/>
        <end position="196"/>
    </location>
</feature>
<sequence length="210" mass="23238">MESENQDSAPPELPPRTSRKINLNEALAKTISSELTSRLSTIRTSGSVATPSRISGVQYDSSNAPPLPPKRGNVKLSDENLDDYDIPENNNVPPPIPPRGDYDISEDHAPPVLPPRGDNVPPPIPPRGADVRMSDENLDDFDIPEDDSPPTLPPRISEPDDEDDVPPPIPARNYHHVEEEEEDDDQEQIPAKNDNSVIKKLKSWKSKLKN</sequence>
<evidence type="ECO:0000313" key="3">
    <source>
        <dbReference type="Proteomes" id="UP000193719"/>
    </source>
</evidence>